<gene>
    <name evidence="3" type="ORF">MBESOW_P1909</name>
</gene>
<organism evidence="3 4">
    <name type="scientific">Sphingobium xenophagum</name>
    <dbReference type="NCBI Taxonomy" id="121428"/>
    <lineage>
        <taxon>Bacteria</taxon>
        <taxon>Pseudomonadati</taxon>
        <taxon>Pseudomonadota</taxon>
        <taxon>Alphaproteobacteria</taxon>
        <taxon>Sphingomonadales</taxon>
        <taxon>Sphingomonadaceae</taxon>
        <taxon>Sphingobium</taxon>
    </lineage>
</organism>
<comment type="caution">
    <text evidence="3">The sequence shown here is derived from an EMBL/GenBank/DDBJ whole genome shotgun (WGS) entry which is preliminary data.</text>
</comment>
<dbReference type="AlphaFoldDB" id="A0A401J207"/>
<protein>
    <submittedName>
        <fullName evidence="3">Protein ImuB</fullName>
    </submittedName>
</protein>
<feature type="domain" description="DNA polymerase Y-family little finger" evidence="2">
    <location>
        <begin position="223"/>
        <end position="332"/>
    </location>
</feature>
<dbReference type="Pfam" id="PF11799">
    <property type="entry name" value="IMS_C"/>
    <property type="match status" value="1"/>
</dbReference>
<reference evidence="3 4" key="1">
    <citation type="submission" date="2014-12" db="EMBL/GenBank/DDBJ databases">
        <title>Whole genome sequencing of Sphingobium xenophagum OW59.</title>
        <authorList>
            <person name="Ohta Y."/>
            <person name="Nishi S."/>
            <person name="Hatada Y."/>
        </authorList>
    </citation>
    <scope>NUCLEOTIDE SEQUENCE [LARGE SCALE GENOMIC DNA]</scope>
    <source>
        <strain evidence="3 4">OW59</strain>
    </source>
</reference>
<dbReference type="EMBL" id="BBQY01000004">
    <property type="protein sequence ID" value="GBH30654.1"/>
    <property type="molecule type" value="Genomic_DNA"/>
</dbReference>
<proteinExistence type="predicted"/>
<dbReference type="CDD" id="cd03468">
    <property type="entry name" value="PolY_like"/>
    <property type="match status" value="1"/>
</dbReference>
<dbReference type="GO" id="GO:0006281">
    <property type="term" value="P:DNA repair"/>
    <property type="evidence" value="ECO:0007669"/>
    <property type="project" value="InterPro"/>
</dbReference>
<sequence>MRLTRPHLCAGQDERPRAFVEKIRGALRLAAVDEAAAAMGLSPGLSMADARARVPDLDLFDHAPHEDQDWLERLADGCTRYTPTVALDPPDGLILDTSGCDHLFGGEAGLASDLERRLARLGVAVRLAFAGTPEGARALARYVAGAACDEDSAIRRLPVAALELEEEATLALRRAGLKTIGDVARRPMSSIAARFGADAVMAIRRIVGEADSALTPRRLVPPMSVERRFAEPVARTETMMTILAELAGEAAGILEQRGHGGRRFEALFFRSDGLVRRLTVETGAPMRDVPALMRLIRERIDSLNDPIDPGFGFDLLRLNVPLTEPLGASQLQLEGGATGEAAVTALVERLSTRLGRNRVRRFGARDSHMPEQAEFALPALDTSPSGPWTTPEPGEPPLRPIHLFDPPQPIEVLGAEVPDGPPRRFRWRRALHEVARFEGPERIAGEWWRRRPVSIDLPRPGSDPGEVDIRYLLGDAPDHIRDYYRVEDRRGRRFWIFRLGFFEPDKPMPRWYLHGLFA</sequence>
<keyword evidence="4" id="KW-1185">Reference proteome</keyword>
<evidence type="ECO:0000259" key="2">
    <source>
        <dbReference type="Pfam" id="PF11799"/>
    </source>
</evidence>
<dbReference type="GO" id="GO:0003684">
    <property type="term" value="F:damaged DNA binding"/>
    <property type="evidence" value="ECO:0007669"/>
    <property type="project" value="InterPro"/>
</dbReference>
<dbReference type="PANTHER" id="PTHR35369:SF2">
    <property type="entry name" value="BLR3025 PROTEIN"/>
    <property type="match status" value="1"/>
</dbReference>
<dbReference type="Proteomes" id="UP000290975">
    <property type="component" value="Unassembled WGS sequence"/>
</dbReference>
<dbReference type="InterPro" id="IPR043502">
    <property type="entry name" value="DNA/RNA_pol_sf"/>
</dbReference>
<evidence type="ECO:0000256" key="1">
    <source>
        <dbReference type="ARBA" id="ARBA00022763"/>
    </source>
</evidence>
<name>A0A401J207_SPHXE</name>
<dbReference type="InterPro" id="IPR017961">
    <property type="entry name" value="DNA_pol_Y-fam_little_finger"/>
</dbReference>
<evidence type="ECO:0000313" key="4">
    <source>
        <dbReference type="Proteomes" id="UP000290975"/>
    </source>
</evidence>
<dbReference type="PANTHER" id="PTHR35369">
    <property type="entry name" value="BLR3025 PROTEIN-RELATED"/>
    <property type="match status" value="1"/>
</dbReference>
<keyword evidence="1" id="KW-0227">DNA damage</keyword>
<evidence type="ECO:0000313" key="3">
    <source>
        <dbReference type="EMBL" id="GBH30654.1"/>
    </source>
</evidence>
<dbReference type="STRING" id="1192759.GCA_000277525_03766"/>
<dbReference type="InterPro" id="IPR050356">
    <property type="entry name" value="SulA_CellDiv_inhibitor"/>
</dbReference>
<dbReference type="SUPFAM" id="SSF56672">
    <property type="entry name" value="DNA/RNA polymerases"/>
    <property type="match status" value="1"/>
</dbReference>
<accession>A0A401J207</accession>